<dbReference type="OrthoDB" id="1682876at2759"/>
<evidence type="ECO:0000313" key="2">
    <source>
        <dbReference type="Proteomes" id="UP000327013"/>
    </source>
</evidence>
<proteinExistence type="predicted"/>
<dbReference type="AlphaFoldDB" id="A0A5N6R773"/>
<reference evidence="1 2" key="1">
    <citation type="submission" date="2019-06" db="EMBL/GenBank/DDBJ databases">
        <title>A chromosomal-level reference genome of Carpinus fangiana (Coryloideae, Betulaceae).</title>
        <authorList>
            <person name="Yang X."/>
            <person name="Wang Z."/>
            <person name="Zhang L."/>
            <person name="Hao G."/>
            <person name="Liu J."/>
            <person name="Yang Y."/>
        </authorList>
    </citation>
    <scope>NUCLEOTIDE SEQUENCE [LARGE SCALE GENOMIC DNA]</scope>
    <source>
        <strain evidence="1">Cfa_2016G</strain>
        <tissue evidence="1">Leaf</tissue>
    </source>
</reference>
<sequence>MGGERRLGGRLKKAVRKLKLLLSFNIRRWCLGGPNIGSFSYRRRLSFDDRLGLRGCIEDDKSDGGDRSATRSIQRATSFASDGDIDKRAEIFIANFRRRLRFERQVSLELSYSRSRGSSFKGGL</sequence>
<name>A0A5N6R773_9ROSI</name>
<gene>
    <name evidence="1" type="ORF">FH972_013270</name>
</gene>
<dbReference type="Proteomes" id="UP000327013">
    <property type="component" value="Chromosome 5"/>
</dbReference>
<keyword evidence="2" id="KW-1185">Reference proteome</keyword>
<organism evidence="1 2">
    <name type="scientific">Carpinus fangiana</name>
    <dbReference type="NCBI Taxonomy" id="176857"/>
    <lineage>
        <taxon>Eukaryota</taxon>
        <taxon>Viridiplantae</taxon>
        <taxon>Streptophyta</taxon>
        <taxon>Embryophyta</taxon>
        <taxon>Tracheophyta</taxon>
        <taxon>Spermatophyta</taxon>
        <taxon>Magnoliopsida</taxon>
        <taxon>eudicotyledons</taxon>
        <taxon>Gunneridae</taxon>
        <taxon>Pentapetalae</taxon>
        <taxon>rosids</taxon>
        <taxon>fabids</taxon>
        <taxon>Fagales</taxon>
        <taxon>Betulaceae</taxon>
        <taxon>Carpinus</taxon>
    </lineage>
</organism>
<protein>
    <recommendedName>
        <fullName evidence="3">DUF761 domain-containing protein</fullName>
    </recommendedName>
</protein>
<dbReference type="InterPro" id="IPR008480">
    <property type="entry name" value="DUF761_pln"/>
</dbReference>
<dbReference type="Pfam" id="PF05553">
    <property type="entry name" value="DUF761"/>
    <property type="match status" value="1"/>
</dbReference>
<dbReference type="EMBL" id="CM017325">
    <property type="protein sequence ID" value="KAE8056501.1"/>
    <property type="molecule type" value="Genomic_DNA"/>
</dbReference>
<evidence type="ECO:0000313" key="1">
    <source>
        <dbReference type="EMBL" id="KAE8056501.1"/>
    </source>
</evidence>
<accession>A0A5N6R773</accession>
<evidence type="ECO:0008006" key="3">
    <source>
        <dbReference type="Google" id="ProtNLM"/>
    </source>
</evidence>